<reference evidence="2" key="1">
    <citation type="submission" date="2012-06" db="EMBL/GenBank/DDBJ databases">
        <title>The genome sequence of Coniosporium apollinis CBS 100218.</title>
        <authorList>
            <consortium name="The Broad Institute Genome Sequencing Platform"/>
            <person name="Cuomo C."/>
            <person name="Gorbushina A."/>
            <person name="Noack S."/>
            <person name="Walker B."/>
            <person name="Young S.K."/>
            <person name="Zeng Q."/>
            <person name="Gargeya S."/>
            <person name="Fitzgerald M."/>
            <person name="Haas B."/>
            <person name="Abouelleil A."/>
            <person name="Alvarado L."/>
            <person name="Arachchi H.M."/>
            <person name="Berlin A.M."/>
            <person name="Chapman S.B."/>
            <person name="Goldberg J."/>
            <person name="Griggs A."/>
            <person name="Gujja S."/>
            <person name="Hansen M."/>
            <person name="Howarth C."/>
            <person name="Imamovic A."/>
            <person name="Larimer J."/>
            <person name="McCowan C."/>
            <person name="Montmayeur A."/>
            <person name="Murphy C."/>
            <person name="Neiman D."/>
            <person name="Pearson M."/>
            <person name="Priest M."/>
            <person name="Roberts A."/>
            <person name="Saif S."/>
            <person name="Shea T."/>
            <person name="Sisk P."/>
            <person name="Sykes S."/>
            <person name="Wortman J."/>
            <person name="Nusbaum C."/>
            <person name="Birren B."/>
        </authorList>
    </citation>
    <scope>NUCLEOTIDE SEQUENCE [LARGE SCALE GENOMIC DNA]</scope>
    <source>
        <strain evidence="2">CBS 100218</strain>
    </source>
</reference>
<dbReference type="Proteomes" id="UP000016924">
    <property type="component" value="Unassembled WGS sequence"/>
</dbReference>
<dbReference type="HOGENOM" id="CLU_963157_0_0_1"/>
<name>R7Z300_CONA1</name>
<gene>
    <name evidence="1" type="ORF">W97_07733</name>
</gene>
<dbReference type="AlphaFoldDB" id="R7Z300"/>
<organism evidence="1 2">
    <name type="scientific">Coniosporium apollinis (strain CBS 100218)</name>
    <name type="common">Rock-inhabiting black yeast</name>
    <dbReference type="NCBI Taxonomy" id="1168221"/>
    <lineage>
        <taxon>Eukaryota</taxon>
        <taxon>Fungi</taxon>
        <taxon>Dikarya</taxon>
        <taxon>Ascomycota</taxon>
        <taxon>Pezizomycotina</taxon>
        <taxon>Dothideomycetes</taxon>
        <taxon>Dothideomycetes incertae sedis</taxon>
        <taxon>Coniosporium</taxon>
    </lineage>
</organism>
<accession>R7Z300</accession>
<dbReference type="GeneID" id="19905044"/>
<keyword evidence="2" id="KW-1185">Reference proteome</keyword>
<dbReference type="EMBL" id="JH767596">
    <property type="protein sequence ID" value="EON68409.1"/>
    <property type="molecule type" value="Genomic_DNA"/>
</dbReference>
<evidence type="ECO:0000313" key="1">
    <source>
        <dbReference type="EMBL" id="EON68409.1"/>
    </source>
</evidence>
<sequence length="289" mass="32124">MEVFRPFTFPARNSVAQCYSAALVSDLQPTSRWISRRFQNSGIRLSSSSNKAATALLSQPKLLSLTETVASQASALAKSARDFEARYRRFIDAAEVRSEMTAAQFPAAGNSTARAKLAAEEARLMAPLLRWAEEESGKLVAAMKADLIARAKQLEVALLDLSAVGGQEDEHIRREIETAERIQDSWKKHLHWHSEQDLLDLRKMQQLMGLVHKVTMWAMEESEDIVPDLDRYYDDVVGTIAVAGEIERAVAGARGGNAGMRGMLALGNRIMSLRMEPARRRKERAGNKV</sequence>
<proteinExistence type="predicted"/>
<dbReference type="RefSeq" id="XP_007783726.1">
    <property type="nucleotide sequence ID" value="XM_007785536.1"/>
</dbReference>
<protein>
    <submittedName>
        <fullName evidence="1">Uncharacterized protein</fullName>
    </submittedName>
</protein>
<evidence type="ECO:0000313" key="2">
    <source>
        <dbReference type="Proteomes" id="UP000016924"/>
    </source>
</evidence>